<reference evidence="2 3" key="1">
    <citation type="submission" date="2024-08" db="EMBL/GenBank/DDBJ databases">
        <authorList>
            <person name="Cucini C."/>
            <person name="Frati F."/>
        </authorList>
    </citation>
    <scope>NUCLEOTIDE SEQUENCE [LARGE SCALE GENOMIC DNA]</scope>
</reference>
<accession>A0ABP1RQZ8</accession>
<organism evidence="2 3">
    <name type="scientific">Orchesella dallaii</name>
    <dbReference type="NCBI Taxonomy" id="48710"/>
    <lineage>
        <taxon>Eukaryota</taxon>
        <taxon>Metazoa</taxon>
        <taxon>Ecdysozoa</taxon>
        <taxon>Arthropoda</taxon>
        <taxon>Hexapoda</taxon>
        <taxon>Collembola</taxon>
        <taxon>Entomobryomorpha</taxon>
        <taxon>Entomobryoidea</taxon>
        <taxon>Orchesellidae</taxon>
        <taxon>Orchesellinae</taxon>
        <taxon>Orchesella</taxon>
    </lineage>
</organism>
<evidence type="ECO:0000259" key="1">
    <source>
        <dbReference type="PROSITE" id="PS50097"/>
    </source>
</evidence>
<dbReference type="EMBL" id="CAXLJM020000099">
    <property type="protein sequence ID" value="CAL8133561.1"/>
    <property type="molecule type" value="Genomic_DNA"/>
</dbReference>
<evidence type="ECO:0000313" key="2">
    <source>
        <dbReference type="EMBL" id="CAL8133561.1"/>
    </source>
</evidence>
<dbReference type="SUPFAM" id="SSF54695">
    <property type="entry name" value="POZ domain"/>
    <property type="match status" value="1"/>
</dbReference>
<name>A0ABP1RQZ8_9HEXA</name>
<keyword evidence="3" id="KW-1185">Reference proteome</keyword>
<dbReference type="InterPro" id="IPR000210">
    <property type="entry name" value="BTB/POZ_dom"/>
</dbReference>
<dbReference type="PROSITE" id="PS50097">
    <property type="entry name" value="BTB"/>
    <property type="match status" value="1"/>
</dbReference>
<dbReference type="Pfam" id="PF00651">
    <property type="entry name" value="BTB"/>
    <property type="match status" value="1"/>
</dbReference>
<dbReference type="Proteomes" id="UP001642540">
    <property type="component" value="Unassembled WGS sequence"/>
</dbReference>
<protein>
    <recommendedName>
        <fullName evidence="1">BTB domain-containing protein</fullName>
    </recommendedName>
</protein>
<sequence>MAAKYDRGFNNARSRYFQGSVPICPTAYLGRGKFSLEIIEQEIRDFSRYAHPIPPAARVLVSAEHTDFLLRSAEGYEFPCLKSFLSVCSPVFERMLSTDTPENRDSVANVPASQAAVNSFLKYVYYEDMVDPCRCVNVALELLKLSILYAVEPLANSLKHVLMNKPVGAVNLDTALNLFACTYQHAGMIELKNKALEIIRLRRNQFGASLVLWNCLQGSPELVALQQQL</sequence>
<proteinExistence type="predicted"/>
<evidence type="ECO:0000313" key="3">
    <source>
        <dbReference type="Proteomes" id="UP001642540"/>
    </source>
</evidence>
<comment type="caution">
    <text evidence="2">The sequence shown here is derived from an EMBL/GenBank/DDBJ whole genome shotgun (WGS) entry which is preliminary data.</text>
</comment>
<dbReference type="InterPro" id="IPR011333">
    <property type="entry name" value="SKP1/BTB/POZ_sf"/>
</dbReference>
<gene>
    <name evidence="2" type="ORF">ODALV1_LOCUS25126</name>
</gene>
<feature type="domain" description="BTB" evidence="1">
    <location>
        <begin position="66"/>
        <end position="125"/>
    </location>
</feature>
<dbReference type="CDD" id="cd18186">
    <property type="entry name" value="BTB_POZ_ZBTB_KLHL-like"/>
    <property type="match status" value="1"/>
</dbReference>
<dbReference type="Gene3D" id="3.30.710.10">
    <property type="entry name" value="Potassium Channel Kv1.1, Chain A"/>
    <property type="match status" value="1"/>
</dbReference>